<evidence type="ECO:0000256" key="3">
    <source>
        <dbReference type="ARBA" id="ARBA00022837"/>
    </source>
</evidence>
<evidence type="ECO:0000256" key="1">
    <source>
        <dbReference type="ARBA" id="ARBA00022729"/>
    </source>
</evidence>
<gene>
    <name evidence="6" type="ORF">MNBD_GAMMA11-134</name>
</gene>
<accession>A0A3B0XJV6</accession>
<dbReference type="InterPro" id="IPR038081">
    <property type="entry name" value="CalX-like_sf"/>
</dbReference>
<dbReference type="PANTHER" id="PTHR46682:SF1">
    <property type="entry name" value="ADHESION G-PROTEIN COUPLED RECEPTOR V1"/>
    <property type="match status" value="1"/>
</dbReference>
<protein>
    <submittedName>
        <fullName evidence="6">Uncharacterized protein</fullName>
    </submittedName>
</protein>
<dbReference type="SUPFAM" id="SSF141072">
    <property type="entry name" value="CalX-like"/>
    <property type="match status" value="1"/>
</dbReference>
<feature type="non-terminal residue" evidence="6">
    <location>
        <position position="1"/>
    </location>
</feature>
<proteinExistence type="predicted"/>
<feature type="domain" description="Lcl C-terminal" evidence="5">
    <location>
        <begin position="264"/>
        <end position="424"/>
    </location>
</feature>
<evidence type="ECO:0000259" key="5">
    <source>
        <dbReference type="Pfam" id="PF07603"/>
    </source>
</evidence>
<dbReference type="PANTHER" id="PTHR46682">
    <property type="entry name" value="ADHESION G-PROTEIN COUPLED RECEPTOR V1"/>
    <property type="match status" value="1"/>
</dbReference>
<dbReference type="GO" id="GO:0016020">
    <property type="term" value="C:membrane"/>
    <property type="evidence" value="ECO:0007669"/>
    <property type="project" value="InterPro"/>
</dbReference>
<evidence type="ECO:0000256" key="2">
    <source>
        <dbReference type="ARBA" id="ARBA00022737"/>
    </source>
</evidence>
<dbReference type="AlphaFoldDB" id="A0A3B0XJV6"/>
<reference evidence="6" key="1">
    <citation type="submission" date="2018-06" db="EMBL/GenBank/DDBJ databases">
        <authorList>
            <person name="Zhirakovskaya E."/>
        </authorList>
    </citation>
    <scope>NUCLEOTIDE SEQUENCE</scope>
</reference>
<organism evidence="6">
    <name type="scientific">hydrothermal vent metagenome</name>
    <dbReference type="NCBI Taxonomy" id="652676"/>
    <lineage>
        <taxon>unclassified sequences</taxon>
        <taxon>metagenomes</taxon>
        <taxon>ecological metagenomes</taxon>
    </lineage>
</organism>
<keyword evidence="2" id="KW-0677">Repeat</keyword>
<dbReference type="GO" id="GO:0004930">
    <property type="term" value="F:G protein-coupled receptor activity"/>
    <property type="evidence" value="ECO:0007669"/>
    <property type="project" value="InterPro"/>
</dbReference>
<dbReference type="EMBL" id="UOFG01000242">
    <property type="protein sequence ID" value="VAW64980.1"/>
    <property type="molecule type" value="Genomic_DNA"/>
</dbReference>
<dbReference type="Pfam" id="PF07603">
    <property type="entry name" value="Lcl_C"/>
    <property type="match status" value="1"/>
</dbReference>
<dbReference type="InterPro" id="IPR011460">
    <property type="entry name" value="Lcl_C"/>
</dbReference>
<name>A0A3B0XJV6_9ZZZZ</name>
<evidence type="ECO:0000313" key="6">
    <source>
        <dbReference type="EMBL" id="VAW64980.1"/>
    </source>
</evidence>
<keyword evidence="3" id="KW-0106">Calcium</keyword>
<sequence>RDLVIRVDVYSGDTLSFQGQSIVPALRPGQIFPFEIEADPVGETTLPTLNLDQNAVSVFEGDNFTTTTNMTFTVELSELANGDVTADYTASDITATAEIPDLVSGDYAEATGTVTIPAGTLQGTFDITVLGDTSVEPDETFSVTLSNVSANAALGTATNTIGTIISDDFPGRLNDTGIIQCADIGITGQANNLDCAVTGATATVDGVDIDDDVVPAAQDAHFGRDAALNNPVDGAAGFNFTKLDASGTPLPDQTQPYSTQPWSCVMDNYTGIIWEVKTRDNGLQDSFNRYTWYNSSGINDGGSAGSADPGTGTSCNNTGNCDTEKYTTAINTSQLCGFIGWHLPTVEELLSIINNSQLFPGGTSNADYFPNAPFTEGPAELWTSASIAETANGEVGSSNLAWIVANDGTVSTANKGFQRFVRLVSNGTFSLLTAPTAAE</sequence>
<dbReference type="InterPro" id="IPR026919">
    <property type="entry name" value="ADGRV1"/>
</dbReference>
<feature type="domain" description="Calx-beta" evidence="4">
    <location>
        <begin position="50"/>
        <end position="161"/>
    </location>
</feature>
<evidence type="ECO:0000259" key="4">
    <source>
        <dbReference type="Pfam" id="PF03160"/>
    </source>
</evidence>
<dbReference type="Pfam" id="PF03160">
    <property type="entry name" value="Calx-beta"/>
    <property type="match status" value="1"/>
</dbReference>
<keyword evidence="1" id="KW-0732">Signal</keyword>
<dbReference type="Gene3D" id="2.60.40.2030">
    <property type="match status" value="1"/>
</dbReference>
<dbReference type="InterPro" id="IPR003644">
    <property type="entry name" value="Calx_beta"/>
</dbReference>